<dbReference type="InterPro" id="IPR000551">
    <property type="entry name" value="MerR-type_HTH_dom"/>
</dbReference>
<dbReference type="RefSeq" id="WP_123936081.1">
    <property type="nucleotide sequence ID" value="NZ_BSUW01000001.1"/>
</dbReference>
<dbReference type="Gene3D" id="1.10.1660.10">
    <property type="match status" value="1"/>
</dbReference>
<sequence length="123" mass="14374">MKISEVAEQIGVTTVTLRYYERVGLVPPIERKNNVRVYKQADLNWIEFIKCMRDAGLSVDSLSKYTSLYQLGNETIEDRKDILVAERESLEKKYLEMGNTLQRLNQKIEDYDNGKFFQPENCS</sequence>
<dbReference type="SMART" id="SM00422">
    <property type="entry name" value="HTH_MERR"/>
    <property type="match status" value="1"/>
</dbReference>
<dbReference type="EMBL" id="CP027783">
    <property type="protein sequence ID" value="AYW48301.1"/>
    <property type="molecule type" value="Genomic_DNA"/>
</dbReference>
<evidence type="ECO:0000313" key="5">
    <source>
        <dbReference type="EMBL" id="GMA72004.1"/>
    </source>
</evidence>
<dbReference type="EMBL" id="BSUW01000001">
    <property type="protein sequence ID" value="GMA72004.1"/>
    <property type="molecule type" value="Genomic_DNA"/>
</dbReference>
<accession>A0AA37XLC5</accession>
<dbReference type="Proteomes" id="UP000268310">
    <property type="component" value="Chromosome"/>
</dbReference>
<keyword evidence="1" id="KW-0238">DNA-binding</keyword>
<dbReference type="InterPro" id="IPR009061">
    <property type="entry name" value="DNA-bd_dom_put_sf"/>
</dbReference>
<dbReference type="AlphaFoldDB" id="A0AA37XLC5"/>
<dbReference type="PANTHER" id="PTHR30204:SF98">
    <property type="entry name" value="HTH-TYPE TRANSCRIPTIONAL REGULATOR ADHR"/>
    <property type="match status" value="1"/>
</dbReference>
<evidence type="ECO:0000259" key="3">
    <source>
        <dbReference type="PROSITE" id="PS50937"/>
    </source>
</evidence>
<dbReference type="InterPro" id="IPR047057">
    <property type="entry name" value="MerR_fam"/>
</dbReference>
<proteinExistence type="predicted"/>
<feature type="domain" description="HTH merR-type" evidence="3">
    <location>
        <begin position="1"/>
        <end position="68"/>
    </location>
</feature>
<dbReference type="PROSITE" id="PS50937">
    <property type="entry name" value="HTH_MERR_2"/>
    <property type="match status" value="1"/>
</dbReference>
<reference evidence="4" key="3">
    <citation type="submission" date="2018-03" db="EMBL/GenBank/DDBJ databases">
        <authorList>
            <person name="Jeon C.O."/>
        </authorList>
    </citation>
    <scope>NUCLEOTIDE SEQUENCE</scope>
    <source>
        <strain evidence="4">JCM 31126</strain>
    </source>
</reference>
<evidence type="ECO:0000313" key="7">
    <source>
        <dbReference type="Proteomes" id="UP001157039"/>
    </source>
</evidence>
<reference evidence="5" key="4">
    <citation type="submission" date="2023-02" db="EMBL/GenBank/DDBJ databases">
        <authorList>
            <person name="Sun Q."/>
            <person name="Mori K."/>
        </authorList>
    </citation>
    <scope>NUCLEOTIDE SEQUENCE</scope>
    <source>
        <strain evidence="5">NBRC 114545</strain>
    </source>
</reference>
<dbReference type="PRINTS" id="PR00040">
    <property type="entry name" value="HTHMERR"/>
</dbReference>
<dbReference type="PROSITE" id="PS00552">
    <property type="entry name" value="HTH_MERR_1"/>
    <property type="match status" value="1"/>
</dbReference>
<dbReference type="KEGG" id="too:C7K38_07975"/>
<keyword evidence="6" id="KW-1185">Reference proteome</keyword>
<dbReference type="CDD" id="cd01109">
    <property type="entry name" value="HTH_YyaN"/>
    <property type="match status" value="1"/>
</dbReference>
<dbReference type="Pfam" id="PF13411">
    <property type="entry name" value="MerR_1"/>
    <property type="match status" value="1"/>
</dbReference>
<dbReference type="SUPFAM" id="SSF46955">
    <property type="entry name" value="Putative DNA-binding domain"/>
    <property type="match status" value="1"/>
</dbReference>
<evidence type="ECO:0000313" key="6">
    <source>
        <dbReference type="Proteomes" id="UP000268310"/>
    </source>
</evidence>
<reference evidence="5 7" key="2">
    <citation type="journal article" date="2014" name="Int. J. Syst. Evol. Microbiol.">
        <title>Complete genome sequence of Corynebacterium casei LMG S-19264T (=DSM 44701T), isolated from a smear-ripened cheese.</title>
        <authorList>
            <consortium name="US DOE Joint Genome Institute (JGI-PGF)"/>
            <person name="Walter F."/>
            <person name="Albersmeier A."/>
            <person name="Kalinowski J."/>
            <person name="Ruckert C."/>
        </authorList>
    </citation>
    <scope>NUCLEOTIDE SEQUENCE [LARGE SCALE GENOMIC DNA]</scope>
    <source>
        <strain evidence="5 7">NBRC 114545</strain>
    </source>
</reference>
<keyword evidence="2" id="KW-0175">Coiled coil</keyword>
<gene>
    <name evidence="5" type="primary">adhR</name>
    <name evidence="4" type="ORF">C7K38_07975</name>
    <name evidence="5" type="ORF">GCM10025885_10530</name>
</gene>
<protein>
    <submittedName>
        <fullName evidence="5">HTH-type transcriptional regulator AdhR</fullName>
    </submittedName>
    <submittedName>
        <fullName evidence="4">MerR family transcriptional regulator</fullName>
    </submittedName>
</protein>
<dbReference type="PANTHER" id="PTHR30204">
    <property type="entry name" value="REDOX-CYCLING DRUG-SENSING TRANSCRIPTIONAL ACTIVATOR SOXR"/>
    <property type="match status" value="1"/>
</dbReference>
<feature type="coiled-coil region" evidence="2">
    <location>
        <begin position="73"/>
        <end position="107"/>
    </location>
</feature>
<reference evidence="4 6" key="1">
    <citation type="journal article" date="2012" name="Int. J. Syst. Evol. Microbiol.">
        <title>Characterization of Tetragenococcus strains from sugar thick juice reveals a novel species, Tetragenococcus osmophilus sp. nov., and divides Tetragenococcus halophilus into two subspecies, T. halophilus subsp. halophilus subsp. nov. and T. halophilus subsp. flandriensis subsp. nov.</title>
        <authorList>
            <person name="Juste A."/>
            <person name="Van Trappen S."/>
            <person name="Verreth C."/>
            <person name="Cleenwerck I."/>
            <person name="De Vos P."/>
            <person name="Lievens B."/>
            <person name="Willems K.A."/>
        </authorList>
    </citation>
    <scope>NUCLEOTIDE SEQUENCE [LARGE SCALE GENOMIC DNA]</scope>
    <source>
        <strain evidence="4 6">JCM 31126</strain>
    </source>
</reference>
<evidence type="ECO:0000256" key="1">
    <source>
        <dbReference type="ARBA" id="ARBA00023125"/>
    </source>
</evidence>
<name>A0AA37XLC5_9ENTE</name>
<dbReference type="Proteomes" id="UP001157039">
    <property type="component" value="Unassembled WGS sequence"/>
</dbReference>
<evidence type="ECO:0000313" key="4">
    <source>
        <dbReference type="EMBL" id="AYW48301.1"/>
    </source>
</evidence>
<organism evidence="5 7">
    <name type="scientific">Tetragenococcus osmophilus</name>
    <dbReference type="NCBI Taxonomy" id="526944"/>
    <lineage>
        <taxon>Bacteria</taxon>
        <taxon>Bacillati</taxon>
        <taxon>Bacillota</taxon>
        <taxon>Bacilli</taxon>
        <taxon>Lactobacillales</taxon>
        <taxon>Enterococcaceae</taxon>
        <taxon>Tetragenococcus</taxon>
    </lineage>
</organism>
<evidence type="ECO:0000256" key="2">
    <source>
        <dbReference type="SAM" id="Coils"/>
    </source>
</evidence>
<dbReference type="GO" id="GO:0003677">
    <property type="term" value="F:DNA binding"/>
    <property type="evidence" value="ECO:0007669"/>
    <property type="project" value="UniProtKB-KW"/>
</dbReference>
<dbReference type="GO" id="GO:0003700">
    <property type="term" value="F:DNA-binding transcription factor activity"/>
    <property type="evidence" value="ECO:0007669"/>
    <property type="project" value="InterPro"/>
</dbReference>